<dbReference type="InterPro" id="IPR041677">
    <property type="entry name" value="DNA2/NAM7_AAA_11"/>
</dbReference>
<dbReference type="CDD" id="cd18808">
    <property type="entry name" value="SF1_C_Upf1"/>
    <property type="match status" value="1"/>
</dbReference>
<feature type="domain" description="DNA2/NAM7 helicase-like C-terminal" evidence="8">
    <location>
        <begin position="485"/>
        <end position="670"/>
    </location>
</feature>
<evidence type="ECO:0000313" key="10">
    <source>
        <dbReference type="Proteomes" id="UP000779900"/>
    </source>
</evidence>
<feature type="compositionally biased region" description="Basic and acidic residues" evidence="6">
    <location>
        <begin position="856"/>
        <end position="882"/>
    </location>
</feature>
<dbReference type="Proteomes" id="UP000779900">
    <property type="component" value="Unassembled WGS sequence"/>
</dbReference>
<evidence type="ECO:0000256" key="5">
    <source>
        <dbReference type="ARBA" id="ARBA00022840"/>
    </source>
</evidence>
<dbReference type="Gene3D" id="3.40.960.10">
    <property type="entry name" value="VSR Endonuclease"/>
    <property type="match status" value="1"/>
</dbReference>
<dbReference type="Gene3D" id="3.40.50.300">
    <property type="entry name" value="P-loop containing nucleotide triphosphate hydrolases"/>
    <property type="match status" value="2"/>
</dbReference>
<organism evidence="9 10">
    <name type="scientific">candidate division WOR-3 bacterium</name>
    <dbReference type="NCBI Taxonomy" id="2052148"/>
    <lineage>
        <taxon>Bacteria</taxon>
        <taxon>Bacteria division WOR-3</taxon>
    </lineage>
</organism>
<dbReference type="InterPro" id="IPR041679">
    <property type="entry name" value="DNA2/NAM7-like_C"/>
</dbReference>
<evidence type="ECO:0000256" key="1">
    <source>
        <dbReference type="ARBA" id="ARBA00007913"/>
    </source>
</evidence>
<evidence type="ECO:0000259" key="7">
    <source>
        <dbReference type="Pfam" id="PF13086"/>
    </source>
</evidence>
<evidence type="ECO:0000256" key="3">
    <source>
        <dbReference type="ARBA" id="ARBA00022801"/>
    </source>
</evidence>
<dbReference type="GO" id="GO:0005524">
    <property type="term" value="F:ATP binding"/>
    <property type="evidence" value="ECO:0007669"/>
    <property type="project" value="UniProtKB-KW"/>
</dbReference>
<protein>
    <submittedName>
        <fullName evidence="9">Uncharacterized protein</fullName>
    </submittedName>
</protein>
<dbReference type="PANTHER" id="PTHR43788">
    <property type="entry name" value="DNA2/NAM7 HELICASE FAMILY MEMBER"/>
    <property type="match status" value="1"/>
</dbReference>
<evidence type="ECO:0000256" key="4">
    <source>
        <dbReference type="ARBA" id="ARBA00022806"/>
    </source>
</evidence>
<dbReference type="Pfam" id="PF13086">
    <property type="entry name" value="AAA_11"/>
    <property type="match status" value="1"/>
</dbReference>
<feature type="region of interest" description="Disordered" evidence="6">
    <location>
        <begin position="814"/>
        <end position="882"/>
    </location>
</feature>
<evidence type="ECO:0000259" key="8">
    <source>
        <dbReference type="Pfam" id="PF13087"/>
    </source>
</evidence>
<feature type="domain" description="DNA2/NAM7 helicase helicase" evidence="7">
    <location>
        <begin position="241"/>
        <end position="450"/>
    </location>
</feature>
<evidence type="ECO:0000256" key="2">
    <source>
        <dbReference type="ARBA" id="ARBA00022741"/>
    </source>
</evidence>
<dbReference type="Pfam" id="PF13087">
    <property type="entry name" value="AAA_12"/>
    <property type="match status" value="1"/>
</dbReference>
<dbReference type="InterPro" id="IPR050534">
    <property type="entry name" value="Coronavir_polyprotein_1ab"/>
</dbReference>
<accession>A0A937XFU2</accession>
<dbReference type="InterPro" id="IPR047187">
    <property type="entry name" value="SF1_C_Upf1"/>
</dbReference>
<dbReference type="SUPFAM" id="SSF52980">
    <property type="entry name" value="Restriction endonuclease-like"/>
    <property type="match status" value="1"/>
</dbReference>
<evidence type="ECO:0000313" key="9">
    <source>
        <dbReference type="EMBL" id="MBM3331609.1"/>
    </source>
</evidence>
<keyword evidence="5" id="KW-0067">ATP-binding</keyword>
<dbReference type="InterPro" id="IPR011335">
    <property type="entry name" value="Restrct_endonuc-II-like"/>
</dbReference>
<dbReference type="AlphaFoldDB" id="A0A937XFU2"/>
<reference evidence="9" key="1">
    <citation type="submission" date="2019-03" db="EMBL/GenBank/DDBJ databases">
        <title>Lake Tanganyika Metagenome-Assembled Genomes (MAGs).</title>
        <authorList>
            <person name="Tran P."/>
        </authorList>
    </citation>
    <scope>NUCLEOTIDE SEQUENCE</scope>
    <source>
        <strain evidence="9">K_DeepCast_150m_m2_040</strain>
    </source>
</reference>
<keyword evidence="3" id="KW-0378">Hydrolase</keyword>
<gene>
    <name evidence="9" type="ORF">FJY68_07115</name>
</gene>
<comment type="caution">
    <text evidence="9">The sequence shown here is derived from an EMBL/GenBank/DDBJ whole genome shotgun (WGS) entry which is preliminary data.</text>
</comment>
<proteinExistence type="inferred from homology"/>
<dbReference type="EMBL" id="VGIR01000037">
    <property type="protein sequence ID" value="MBM3331609.1"/>
    <property type="molecule type" value="Genomic_DNA"/>
</dbReference>
<dbReference type="InterPro" id="IPR027417">
    <property type="entry name" value="P-loop_NTPase"/>
</dbReference>
<keyword evidence="2" id="KW-0547">Nucleotide-binding</keyword>
<evidence type="ECO:0000256" key="6">
    <source>
        <dbReference type="SAM" id="MobiDB-lite"/>
    </source>
</evidence>
<dbReference type="SUPFAM" id="SSF52540">
    <property type="entry name" value="P-loop containing nucleoside triphosphate hydrolases"/>
    <property type="match status" value="1"/>
</dbReference>
<dbReference type="PANTHER" id="PTHR43788:SF8">
    <property type="entry name" value="DNA-BINDING PROTEIN SMUBP-2"/>
    <property type="match status" value="1"/>
</dbReference>
<name>A0A937XFU2_UNCW3</name>
<sequence>MHEDVDAEVDRLIRAVGRVQERTQRPWALWTVVARELYGSTQYEASAQATADLPQARQYFGRSDQHVTLSSLGAQVYQEVRHAQPQLPQTAVIANAVRDYAAKLRQESYLVDTIEKGGRVGRRVVQALRVQSAEGETFTTDTPVTYVSAVGVSTRGKVVGHDPDDDRVYVAVDSEIPSADVPGRLKLDRAYLLTSLSERLAELPDMPSMALLLLSDTTGTPAVTLRTGDAVPVADGLSSEHTPWARFLWGPPGAGKTYGIGRLLCRLLEDRPNERHLVVAPSNRATDVAALQFLKQCRFDSPLLANRRVLRYGYPRHPELLERHEVLGPIGQDERTRAVKTAAIHLREAEGQRRPEQELAALRTQLLAAQEELRSSVKDHVRQCSLVFSTSTMAYLRAQSSPIGDVRWSSVLVDEVTMVPPAQCVFLASLAQDRYLLAGDPRQLGPVSASGGLNEAAQEWMCRDVFEKSGISRGRGDQRQVQMTDGRLCLIESQRRCCSSIWSRVKHLYTSVRSDVQEADLRWLTDLPPQPGEAVVLLDTSALSAHCEQKRSSWRNRLTAELAMEAAGRVVGESRKPPHIAIIAPYRAQVRLLRGMIRAEGRSGNWAYSRMEAGTVHQFQGSDADCVIFDMVDCQPRSGLGALLTGDVGLRLVNVAITRARGKVIVIADKHWMQLATSREDNALLWDVVMEASGDAQVTFDTPESDDLKCKTESPIEKRLLEALQQLAPLPGLVAQHEIRDDQGQLITRADFAFPDVKYAIFCDGEKYHRQVSWQKDWRKRNKIMEIGWGYTVFTGSDITRDPLGRARQVLDTYERRRQDSKQQSPSEDTDRPRAEPEAQGSAARSTPGLDAYKALLRDAFGRDPEPSRKRARKDGKSENSK</sequence>
<keyword evidence="4" id="KW-0347">Helicase</keyword>
<dbReference type="GO" id="GO:0043139">
    <property type="term" value="F:5'-3' DNA helicase activity"/>
    <property type="evidence" value="ECO:0007669"/>
    <property type="project" value="TreeGrafter"/>
</dbReference>
<dbReference type="GO" id="GO:0016787">
    <property type="term" value="F:hydrolase activity"/>
    <property type="evidence" value="ECO:0007669"/>
    <property type="project" value="UniProtKB-KW"/>
</dbReference>
<comment type="similarity">
    <text evidence="1">Belongs to the DNA2/NAM7 helicase family.</text>
</comment>